<comment type="subcellular location">
    <subcellularLocation>
        <location evidence="1">Nucleus inner membrane</location>
    </subcellularLocation>
</comment>
<evidence type="ECO:0000256" key="4">
    <source>
        <dbReference type="ARBA" id="ARBA00023136"/>
    </source>
</evidence>
<reference evidence="6" key="1">
    <citation type="submission" date="2025-08" db="UniProtKB">
        <authorList>
            <consortium name="Ensembl"/>
        </authorList>
    </citation>
    <scope>IDENTIFICATION</scope>
</reference>
<dbReference type="Gene3D" id="2.60.120.260">
    <property type="entry name" value="Galactose-binding domain-like"/>
    <property type="match status" value="1"/>
</dbReference>
<keyword evidence="2" id="KW-0812">Transmembrane</keyword>
<sequence length="293" mass="31635">MTVAERLPWAHPSAAVRPLAGAAGTPRQHFRPLPLHGAFLGSTKEWPGPPLLSRQRGLGLALLPFPWDLAVSQHPQTFPLCGWERNAVAGHGDPLLFLGHLRGCVPPVLLAAGQRSRPHHTLAFIALALCFQPDASPGYCWPFQGSRSEVLIRLPTQIRPTAVTIQHASKIASPPGTVSSAPRDFTVSVSLCRALGAGTWPRGKALTGTCCSLRICRDVCAPKHCCSPRGRVTLLFATVSLQNGDSRAFRFLKLVIESNWGKPGYTCIYRVQVYGKTVGTTAISQMPAESFPQ</sequence>
<evidence type="ECO:0000256" key="2">
    <source>
        <dbReference type="ARBA" id="ARBA00022692"/>
    </source>
</evidence>
<dbReference type="Pfam" id="PF07738">
    <property type="entry name" value="Sad1_UNC"/>
    <property type="match status" value="2"/>
</dbReference>
<dbReference type="AlphaFoldDB" id="A0A663F1A6"/>
<keyword evidence="3" id="KW-1133">Transmembrane helix</keyword>
<dbReference type="InParanoid" id="A0A663F1A6"/>
<dbReference type="GO" id="GO:0043495">
    <property type="term" value="F:protein-membrane adaptor activity"/>
    <property type="evidence" value="ECO:0007669"/>
    <property type="project" value="TreeGrafter"/>
</dbReference>
<dbReference type="InterPro" id="IPR045119">
    <property type="entry name" value="SUN1-5"/>
</dbReference>
<protein>
    <recommendedName>
        <fullName evidence="5">SUN domain-containing protein</fullName>
    </recommendedName>
</protein>
<proteinExistence type="predicted"/>
<accession>A0A663F1A6</accession>
<evidence type="ECO:0000256" key="1">
    <source>
        <dbReference type="ARBA" id="ARBA00004540"/>
    </source>
</evidence>
<feature type="domain" description="SUN" evidence="5">
    <location>
        <begin position="69"/>
        <end position="278"/>
    </location>
</feature>
<dbReference type="PANTHER" id="PTHR12911:SF24">
    <property type="entry name" value="SUN DOMAIN-CONTAINING PROTEIN 3"/>
    <property type="match status" value="1"/>
</dbReference>
<dbReference type="GeneTree" id="ENSGT00940000155225"/>
<dbReference type="GO" id="GO:0034993">
    <property type="term" value="C:meiotic nuclear membrane microtubule tethering complex"/>
    <property type="evidence" value="ECO:0007669"/>
    <property type="project" value="TreeGrafter"/>
</dbReference>
<reference evidence="6" key="2">
    <citation type="submission" date="2025-09" db="UniProtKB">
        <authorList>
            <consortium name="Ensembl"/>
        </authorList>
    </citation>
    <scope>IDENTIFICATION</scope>
</reference>
<dbReference type="PANTHER" id="PTHR12911">
    <property type="entry name" value="SAD1/UNC-84-LIKE PROTEIN-RELATED"/>
    <property type="match status" value="1"/>
</dbReference>
<name>A0A663F1A6_AQUCH</name>
<evidence type="ECO:0000313" key="7">
    <source>
        <dbReference type="Proteomes" id="UP000472275"/>
    </source>
</evidence>
<evidence type="ECO:0000256" key="3">
    <source>
        <dbReference type="ARBA" id="ARBA00022989"/>
    </source>
</evidence>
<evidence type="ECO:0000259" key="5">
    <source>
        <dbReference type="PROSITE" id="PS51469"/>
    </source>
</evidence>
<organism evidence="6 7">
    <name type="scientific">Aquila chrysaetos chrysaetos</name>
    <dbReference type="NCBI Taxonomy" id="223781"/>
    <lineage>
        <taxon>Eukaryota</taxon>
        <taxon>Metazoa</taxon>
        <taxon>Chordata</taxon>
        <taxon>Craniata</taxon>
        <taxon>Vertebrata</taxon>
        <taxon>Euteleostomi</taxon>
        <taxon>Archelosauria</taxon>
        <taxon>Archosauria</taxon>
        <taxon>Dinosauria</taxon>
        <taxon>Saurischia</taxon>
        <taxon>Theropoda</taxon>
        <taxon>Coelurosauria</taxon>
        <taxon>Aves</taxon>
        <taxon>Neognathae</taxon>
        <taxon>Neoaves</taxon>
        <taxon>Telluraves</taxon>
        <taxon>Accipitrimorphae</taxon>
        <taxon>Accipitriformes</taxon>
        <taxon>Accipitridae</taxon>
        <taxon>Accipitrinae</taxon>
        <taxon>Aquila</taxon>
    </lineage>
</organism>
<evidence type="ECO:0000313" key="6">
    <source>
        <dbReference type="Ensembl" id="ENSACCP00020018535.1"/>
    </source>
</evidence>
<dbReference type="Ensembl" id="ENSACCT00020019353.1">
    <property type="protein sequence ID" value="ENSACCP00020018535.1"/>
    <property type="gene ID" value="ENSACCG00020012754.1"/>
</dbReference>
<dbReference type="InterPro" id="IPR012919">
    <property type="entry name" value="SUN_dom"/>
</dbReference>
<dbReference type="PROSITE" id="PS51469">
    <property type="entry name" value="SUN"/>
    <property type="match status" value="1"/>
</dbReference>
<dbReference type="Proteomes" id="UP000472275">
    <property type="component" value="Chromosome Z"/>
</dbReference>
<dbReference type="GO" id="GO:0005637">
    <property type="term" value="C:nuclear inner membrane"/>
    <property type="evidence" value="ECO:0007669"/>
    <property type="project" value="UniProtKB-SubCell"/>
</dbReference>
<keyword evidence="7" id="KW-1185">Reference proteome</keyword>
<keyword evidence="4" id="KW-0472">Membrane</keyword>